<dbReference type="EMBL" id="MKIM01000024">
    <property type="protein sequence ID" value="OLP45852.1"/>
    <property type="molecule type" value="Genomic_DNA"/>
</dbReference>
<evidence type="ECO:0000313" key="1">
    <source>
        <dbReference type="EMBL" id="OLP45852.1"/>
    </source>
</evidence>
<sequence length="59" mass="6645">MHHIWRTKGAASPFPDNVSTGVSLEMRKITFEEHFTESVKANALFYDGAPSRPVARQID</sequence>
<gene>
    <name evidence="1" type="ORF">BJF95_12150</name>
</gene>
<name>A0A1Q8ZUX3_9HYPH</name>
<dbReference type="AlphaFoldDB" id="A0A1Q8ZUX3"/>
<protein>
    <submittedName>
        <fullName evidence="1">Uncharacterized protein</fullName>
    </submittedName>
</protein>
<accession>A0A1Q8ZUX3</accession>
<dbReference type="Proteomes" id="UP000186894">
    <property type="component" value="Unassembled WGS sequence"/>
</dbReference>
<proteinExistence type="predicted"/>
<reference evidence="1 2" key="1">
    <citation type="submission" date="2016-09" db="EMBL/GenBank/DDBJ databases">
        <title>Rhizobium oryziradicis sp. nov., isolated from the root of rice.</title>
        <authorList>
            <person name="Zhao J."/>
            <person name="Zhang X."/>
        </authorList>
    </citation>
    <scope>NUCLEOTIDE SEQUENCE [LARGE SCALE GENOMIC DNA]</scope>
    <source>
        <strain evidence="1 2">N19</strain>
    </source>
</reference>
<comment type="caution">
    <text evidence="1">The sequence shown here is derived from an EMBL/GenBank/DDBJ whole genome shotgun (WGS) entry which is preliminary data.</text>
</comment>
<evidence type="ECO:0000313" key="2">
    <source>
        <dbReference type="Proteomes" id="UP000186894"/>
    </source>
</evidence>
<organism evidence="1 2">
    <name type="scientific">Rhizobium oryziradicis</name>
    <dbReference type="NCBI Taxonomy" id="1867956"/>
    <lineage>
        <taxon>Bacteria</taxon>
        <taxon>Pseudomonadati</taxon>
        <taxon>Pseudomonadota</taxon>
        <taxon>Alphaproteobacteria</taxon>
        <taxon>Hyphomicrobiales</taxon>
        <taxon>Rhizobiaceae</taxon>
        <taxon>Rhizobium/Agrobacterium group</taxon>
        <taxon>Rhizobium</taxon>
    </lineage>
</organism>
<keyword evidence="2" id="KW-1185">Reference proteome</keyword>